<accession>A0A1I3WY74</accession>
<keyword evidence="1" id="KW-0812">Transmembrane</keyword>
<dbReference type="InterPro" id="IPR009732">
    <property type="entry name" value="DUF1304"/>
</dbReference>
<sequence>MSTLVQVLAGVAALVHLVAFAWETLLFRRPGVHRGIFRVRTEDVPAVLLWSVNQGCYNLFLAAGTVAGLVALHTGDATVGRTLVFYTCAFMALAGLVLAVSDLFALGRPRGSGWGGALAQTAPPLAALVIGVL</sequence>
<name>A0A1I3WY74_9PSEU</name>
<feature type="transmembrane region" description="Helical" evidence="1">
    <location>
        <begin position="83"/>
        <end position="106"/>
    </location>
</feature>
<feature type="transmembrane region" description="Helical" evidence="1">
    <location>
        <begin position="6"/>
        <end position="27"/>
    </location>
</feature>
<protein>
    <submittedName>
        <fullName evidence="2">Putative membrane protein</fullName>
    </submittedName>
</protein>
<keyword evidence="1" id="KW-0472">Membrane</keyword>
<reference evidence="2 3" key="1">
    <citation type="submission" date="2016-10" db="EMBL/GenBank/DDBJ databases">
        <authorList>
            <person name="de Groot N.N."/>
        </authorList>
    </citation>
    <scope>NUCLEOTIDE SEQUENCE [LARGE SCALE GENOMIC DNA]</scope>
    <source>
        <strain evidence="2 3">DSM 44468</strain>
    </source>
</reference>
<organism evidence="2 3">
    <name type="scientific">Amycolatopsis sacchari</name>
    <dbReference type="NCBI Taxonomy" id="115433"/>
    <lineage>
        <taxon>Bacteria</taxon>
        <taxon>Bacillati</taxon>
        <taxon>Actinomycetota</taxon>
        <taxon>Actinomycetes</taxon>
        <taxon>Pseudonocardiales</taxon>
        <taxon>Pseudonocardiaceae</taxon>
        <taxon>Amycolatopsis</taxon>
    </lineage>
</organism>
<proteinExistence type="predicted"/>
<evidence type="ECO:0000313" key="3">
    <source>
        <dbReference type="Proteomes" id="UP000199025"/>
    </source>
</evidence>
<keyword evidence="3" id="KW-1185">Reference proteome</keyword>
<dbReference type="AlphaFoldDB" id="A0A1I3WY74"/>
<dbReference type="STRING" id="115433.SAMN05421835_1146"/>
<gene>
    <name evidence="2" type="ORF">SAMN05421835_1146</name>
</gene>
<dbReference type="Proteomes" id="UP000199025">
    <property type="component" value="Unassembled WGS sequence"/>
</dbReference>
<evidence type="ECO:0000256" key="1">
    <source>
        <dbReference type="SAM" id="Phobius"/>
    </source>
</evidence>
<dbReference type="OrthoDB" id="9803832at2"/>
<dbReference type="RefSeq" id="WP_091510836.1">
    <property type="nucleotide sequence ID" value="NZ_FORP01000014.1"/>
</dbReference>
<feature type="transmembrane region" description="Helical" evidence="1">
    <location>
        <begin position="47"/>
        <end position="71"/>
    </location>
</feature>
<dbReference type="EMBL" id="FORP01000014">
    <property type="protein sequence ID" value="SFK11586.1"/>
    <property type="molecule type" value="Genomic_DNA"/>
</dbReference>
<evidence type="ECO:0000313" key="2">
    <source>
        <dbReference type="EMBL" id="SFK11586.1"/>
    </source>
</evidence>
<dbReference type="Pfam" id="PF06993">
    <property type="entry name" value="DUF1304"/>
    <property type="match status" value="1"/>
</dbReference>
<keyword evidence="1" id="KW-1133">Transmembrane helix</keyword>